<dbReference type="EMBL" id="MUXU01000005">
    <property type="protein sequence ID" value="OOR93189.1"/>
    <property type="molecule type" value="Genomic_DNA"/>
</dbReference>
<dbReference type="STRING" id="34060.B0181_00665"/>
<feature type="domain" description="GST C-terminal" evidence="1">
    <location>
        <begin position="89"/>
        <end position="224"/>
    </location>
</feature>
<dbReference type="EMBL" id="UGQE01000001">
    <property type="protein sequence ID" value="STZ10460.1"/>
    <property type="molecule type" value="Genomic_DNA"/>
</dbReference>
<dbReference type="AlphaFoldDB" id="A0A1T0AC30"/>
<keyword evidence="4" id="KW-1185">Reference proteome</keyword>
<proteinExistence type="predicted"/>
<dbReference type="InterPro" id="IPR036249">
    <property type="entry name" value="Thioredoxin-like_sf"/>
</dbReference>
<dbReference type="InterPro" id="IPR016639">
    <property type="entry name" value="GST_Omega/GSH"/>
</dbReference>
<accession>A0A1T0AC30</accession>
<dbReference type="PROSITE" id="PS50405">
    <property type="entry name" value="GST_CTER"/>
    <property type="match status" value="1"/>
</dbReference>
<protein>
    <submittedName>
        <fullName evidence="3">Glutathione S-transferase, C-terminal domain</fullName>
    </submittedName>
</protein>
<gene>
    <name evidence="2" type="ORF">B0181_00665</name>
    <name evidence="3" type="ORF">NCTC10293_00795</name>
</gene>
<dbReference type="Proteomes" id="UP000255279">
    <property type="component" value="Unassembled WGS sequence"/>
</dbReference>
<organism evidence="2 4">
    <name type="scientific">Moraxella caviae</name>
    <dbReference type="NCBI Taxonomy" id="34060"/>
    <lineage>
        <taxon>Bacteria</taxon>
        <taxon>Pseudomonadati</taxon>
        <taxon>Pseudomonadota</taxon>
        <taxon>Gammaproteobacteria</taxon>
        <taxon>Moraxellales</taxon>
        <taxon>Moraxellaceae</taxon>
        <taxon>Moraxella</taxon>
    </lineage>
</organism>
<dbReference type="GO" id="GO:0004364">
    <property type="term" value="F:glutathione transferase activity"/>
    <property type="evidence" value="ECO:0007669"/>
    <property type="project" value="InterPro"/>
</dbReference>
<dbReference type="PANTHER" id="PTHR32419:SF6">
    <property type="entry name" value="GLUTATHIONE S-TRANSFERASE OMEGA-LIKE 1-RELATED"/>
    <property type="match status" value="1"/>
</dbReference>
<reference evidence="2 4" key="1">
    <citation type="submission" date="2017-02" db="EMBL/GenBank/DDBJ databases">
        <title>Draft genome sequence of Moraxella caviae CCUG 355 type strain.</title>
        <authorList>
            <person name="Engstrom-Jakobsson H."/>
            <person name="Salva-Serra F."/>
            <person name="Thorell K."/>
            <person name="Gonzales-Siles L."/>
            <person name="Karlsson R."/>
            <person name="Boulund F."/>
            <person name="Engstrand L."/>
            <person name="Moore E."/>
        </authorList>
    </citation>
    <scope>NUCLEOTIDE SEQUENCE [LARGE SCALE GENOMIC DNA]</scope>
    <source>
        <strain evidence="2 4">CCUG 355</strain>
    </source>
</reference>
<dbReference type="RefSeq" id="WP_078275574.1">
    <property type="nucleotide sequence ID" value="NZ_CAACXO010000013.1"/>
</dbReference>
<dbReference type="Gene3D" id="1.20.1050.10">
    <property type="match status" value="1"/>
</dbReference>
<evidence type="ECO:0000313" key="5">
    <source>
        <dbReference type="Proteomes" id="UP000255279"/>
    </source>
</evidence>
<evidence type="ECO:0000313" key="4">
    <source>
        <dbReference type="Proteomes" id="UP000190435"/>
    </source>
</evidence>
<dbReference type="GO" id="GO:0005737">
    <property type="term" value="C:cytoplasm"/>
    <property type="evidence" value="ECO:0007669"/>
    <property type="project" value="TreeGrafter"/>
</dbReference>
<dbReference type="Pfam" id="PF13410">
    <property type="entry name" value="GST_C_2"/>
    <property type="match status" value="1"/>
</dbReference>
<dbReference type="SUPFAM" id="SSF47616">
    <property type="entry name" value="GST C-terminal domain-like"/>
    <property type="match status" value="1"/>
</dbReference>
<keyword evidence="3" id="KW-0808">Transferase</keyword>
<sequence>MNLYVLSACPFCHRVLLAMLWAGCNDIDVIYVDDLKDEQGRLVLSDEPLFGAKTMPELYQKVGQVGSSVPLLVGKDGRFISNSSKDMVFEFLRGRREFWAGLSDDEMNAVLDDIHNQLNRAVYGVIQAGSQNEYEHQVNAIFAYLDALDSRLARQSFVLGETLSLADWFVVPTLMRFDAVYYRVFDCAKKRLADYRHLSAYLNKIQNMTGVAKTFDLTKTMTHYYLSTFAVHGVQTRLHPLPFVPVLD</sequence>
<evidence type="ECO:0000313" key="3">
    <source>
        <dbReference type="EMBL" id="STZ10460.1"/>
    </source>
</evidence>
<dbReference type="InterPro" id="IPR036282">
    <property type="entry name" value="Glutathione-S-Trfase_C_sf"/>
</dbReference>
<evidence type="ECO:0000259" key="1">
    <source>
        <dbReference type="PROSITE" id="PS50405"/>
    </source>
</evidence>
<dbReference type="Gene3D" id="3.40.30.10">
    <property type="entry name" value="Glutaredoxin"/>
    <property type="match status" value="1"/>
</dbReference>
<dbReference type="SUPFAM" id="SSF52833">
    <property type="entry name" value="Thioredoxin-like"/>
    <property type="match status" value="1"/>
</dbReference>
<dbReference type="OrthoDB" id="9769158at2"/>
<dbReference type="Proteomes" id="UP000190435">
    <property type="component" value="Unassembled WGS sequence"/>
</dbReference>
<dbReference type="PANTHER" id="PTHR32419">
    <property type="entry name" value="GLUTATHIONYL-HYDROQUINONE REDUCTASE"/>
    <property type="match status" value="1"/>
</dbReference>
<evidence type="ECO:0000313" key="2">
    <source>
        <dbReference type="EMBL" id="OOR93189.1"/>
    </source>
</evidence>
<dbReference type="InterPro" id="IPR010987">
    <property type="entry name" value="Glutathione-S-Trfase_C-like"/>
</dbReference>
<name>A0A1T0AC30_9GAMM</name>
<reference evidence="3 5" key="2">
    <citation type="submission" date="2018-06" db="EMBL/GenBank/DDBJ databases">
        <authorList>
            <consortium name="Pathogen Informatics"/>
            <person name="Doyle S."/>
        </authorList>
    </citation>
    <scope>NUCLEOTIDE SEQUENCE [LARGE SCALE GENOMIC DNA]</scope>
    <source>
        <strain evidence="3 5">NCTC10293</strain>
    </source>
</reference>